<evidence type="ECO:0000256" key="5">
    <source>
        <dbReference type="SAM" id="Phobius"/>
    </source>
</evidence>
<keyword evidence="5" id="KW-0472">Membrane</keyword>
<dbReference type="PANTHER" id="PTHR46214:SF30">
    <property type="entry name" value="OS01G0850200 PROTEIN"/>
    <property type="match status" value="1"/>
</dbReference>
<name>A0AAV3NQ23_LITER</name>
<keyword evidence="8" id="KW-1185">Reference proteome</keyword>
<keyword evidence="5" id="KW-0812">Transmembrane</keyword>
<dbReference type="PANTHER" id="PTHR46214">
    <property type="entry name" value="ZINC FINGER, RING-CH-TYPE"/>
    <property type="match status" value="1"/>
</dbReference>
<feature type="domain" description="RING-CH-type" evidence="6">
    <location>
        <begin position="86"/>
        <end position="152"/>
    </location>
</feature>
<feature type="transmembrane region" description="Helical" evidence="5">
    <location>
        <begin position="192"/>
        <end position="210"/>
    </location>
</feature>
<dbReference type="Pfam" id="PF12906">
    <property type="entry name" value="RINGv"/>
    <property type="match status" value="1"/>
</dbReference>
<evidence type="ECO:0000256" key="4">
    <source>
        <dbReference type="SAM" id="MobiDB-lite"/>
    </source>
</evidence>
<dbReference type="SUPFAM" id="SSF57850">
    <property type="entry name" value="RING/U-box"/>
    <property type="match status" value="1"/>
</dbReference>
<keyword evidence="2" id="KW-0863">Zinc-finger</keyword>
<evidence type="ECO:0000256" key="2">
    <source>
        <dbReference type="ARBA" id="ARBA00022771"/>
    </source>
</evidence>
<dbReference type="Proteomes" id="UP001454036">
    <property type="component" value="Unassembled WGS sequence"/>
</dbReference>
<dbReference type="EMBL" id="BAABME010000287">
    <property type="protein sequence ID" value="GAA0141459.1"/>
    <property type="molecule type" value="Genomic_DNA"/>
</dbReference>
<evidence type="ECO:0000256" key="3">
    <source>
        <dbReference type="ARBA" id="ARBA00022833"/>
    </source>
</evidence>
<evidence type="ECO:0000256" key="1">
    <source>
        <dbReference type="ARBA" id="ARBA00022723"/>
    </source>
</evidence>
<keyword evidence="3" id="KW-0862">Zinc</keyword>
<evidence type="ECO:0000313" key="7">
    <source>
        <dbReference type="EMBL" id="GAA0141459.1"/>
    </source>
</evidence>
<feature type="region of interest" description="Disordered" evidence="4">
    <location>
        <begin position="1"/>
        <end position="69"/>
    </location>
</feature>
<feature type="compositionally biased region" description="Basic and acidic residues" evidence="4">
    <location>
        <begin position="38"/>
        <end position="51"/>
    </location>
</feature>
<evidence type="ECO:0000259" key="6">
    <source>
        <dbReference type="PROSITE" id="PS51292"/>
    </source>
</evidence>
<dbReference type="Gene3D" id="3.30.40.10">
    <property type="entry name" value="Zinc/RING finger domain, C3HC4 (zinc finger)"/>
    <property type="match status" value="1"/>
</dbReference>
<accession>A0AAV3NQ23</accession>
<dbReference type="PROSITE" id="PS51292">
    <property type="entry name" value="ZF_RING_CH"/>
    <property type="match status" value="1"/>
</dbReference>
<gene>
    <name evidence="7" type="ORF">LIER_02596</name>
</gene>
<dbReference type="InterPro" id="IPR013083">
    <property type="entry name" value="Znf_RING/FYVE/PHD"/>
</dbReference>
<organism evidence="7 8">
    <name type="scientific">Lithospermum erythrorhizon</name>
    <name type="common">Purple gromwell</name>
    <name type="synonym">Lithospermum officinale var. erythrorhizon</name>
    <dbReference type="NCBI Taxonomy" id="34254"/>
    <lineage>
        <taxon>Eukaryota</taxon>
        <taxon>Viridiplantae</taxon>
        <taxon>Streptophyta</taxon>
        <taxon>Embryophyta</taxon>
        <taxon>Tracheophyta</taxon>
        <taxon>Spermatophyta</taxon>
        <taxon>Magnoliopsida</taxon>
        <taxon>eudicotyledons</taxon>
        <taxon>Gunneridae</taxon>
        <taxon>Pentapetalae</taxon>
        <taxon>asterids</taxon>
        <taxon>lamiids</taxon>
        <taxon>Boraginales</taxon>
        <taxon>Boraginaceae</taxon>
        <taxon>Boraginoideae</taxon>
        <taxon>Lithospermeae</taxon>
        <taxon>Lithospermum</taxon>
    </lineage>
</organism>
<keyword evidence="1" id="KW-0479">Metal-binding</keyword>
<keyword evidence="5" id="KW-1133">Transmembrane helix</keyword>
<evidence type="ECO:0000313" key="8">
    <source>
        <dbReference type="Proteomes" id="UP001454036"/>
    </source>
</evidence>
<protein>
    <recommendedName>
        <fullName evidence="6">RING-CH-type domain-containing protein</fullName>
    </recommendedName>
</protein>
<dbReference type="SMART" id="SM00744">
    <property type="entry name" value="RINGv"/>
    <property type="match status" value="1"/>
</dbReference>
<reference evidence="7 8" key="1">
    <citation type="submission" date="2024-01" db="EMBL/GenBank/DDBJ databases">
        <title>The complete chloroplast genome sequence of Lithospermum erythrorhizon: insights into the phylogenetic relationship among Boraginaceae species and the maternal lineages of purple gromwells.</title>
        <authorList>
            <person name="Okada T."/>
            <person name="Watanabe K."/>
        </authorList>
    </citation>
    <scope>NUCLEOTIDE SEQUENCE [LARGE SCALE GENOMIC DNA]</scope>
</reference>
<comment type="caution">
    <text evidence="7">The sequence shown here is derived from an EMBL/GenBank/DDBJ whole genome shotgun (WGS) entry which is preliminary data.</text>
</comment>
<sequence length="216" mass="23490">MESLTISNHIDLESGQGSDCVCRSSSEKGGSSSLSDDSDGHSSSEELDHSGPEIVGVAEKGRESSNPECSVDLDLEVGEEKDESHYLVKSDRDCRICHLALDDSNQESGFPIELGCRCKNDLAAAHKQCAEAWFKIKGNRTCEICGSVARNVSAPNETQLSEQWDEENATAVVASIPAPPGEAGYCWQGHRFLNFLLACMVFAFVISWLFHFNVPS</sequence>
<dbReference type="GO" id="GO:0008270">
    <property type="term" value="F:zinc ion binding"/>
    <property type="evidence" value="ECO:0007669"/>
    <property type="project" value="UniProtKB-KW"/>
</dbReference>
<proteinExistence type="predicted"/>
<dbReference type="InterPro" id="IPR011016">
    <property type="entry name" value="Znf_RING-CH"/>
</dbReference>
<dbReference type="AlphaFoldDB" id="A0AAV3NQ23"/>